<geneLocation type="plasmid" evidence="1 2">
    <name>pVIBHAR</name>
</geneLocation>
<dbReference type="KEGG" id="vha:VIBHAR_p08187"/>
<dbReference type="PATRIC" id="fig|338187.36.peg.5988"/>
<dbReference type="AlphaFoldDB" id="A7N8X3"/>
<sequence>MQVKEVRESKCRFVTKRIQVCIWRESELTSNWSPVAKEFEELY</sequence>
<evidence type="ECO:0000313" key="1">
    <source>
        <dbReference type="EMBL" id="ABU75034.1"/>
    </source>
</evidence>
<reference evidence="1 2" key="1">
    <citation type="submission" date="2007-08" db="EMBL/GenBank/DDBJ databases">
        <authorList>
            <consortium name="The Vibrio harveyi Genome Sequencing Project"/>
            <person name="Bassler B."/>
            <person name="Clifton S.W."/>
            <person name="Fulton L."/>
            <person name="Delehaunty K."/>
            <person name="Fronick C."/>
            <person name="Harrison M."/>
            <person name="Markivic C."/>
            <person name="Fulton R."/>
            <person name="Tin-Wollam A.-M."/>
            <person name="Shah N."/>
            <person name="Pepin K."/>
            <person name="Nash W."/>
            <person name="Thiruvilangam P."/>
            <person name="Bhonagiri V."/>
            <person name="Waters C."/>
            <person name="Tu K.C."/>
            <person name="Irgon J."/>
            <person name="Wilson R.K."/>
        </authorList>
    </citation>
    <scope>NUCLEOTIDE SEQUENCE [LARGE SCALE GENOMIC DNA]</scope>
    <source>
        <strain evidence="2">ATCC BAA-1116 / BB120</strain>
        <plasmid evidence="1 2">pVIBHAR</plasmid>
    </source>
</reference>
<name>A7N8X3_VIBC1</name>
<accession>A7N8X3</accession>
<keyword evidence="1" id="KW-0614">Plasmid</keyword>
<dbReference type="Proteomes" id="UP000008152">
    <property type="component" value="Plasmid pVIBHAR"/>
</dbReference>
<protein>
    <submittedName>
        <fullName evidence="1">Uncharacterized protein</fullName>
    </submittedName>
</protein>
<gene>
    <name evidence="1" type="ordered locus">VIBHAR_p08187</name>
</gene>
<proteinExistence type="predicted"/>
<evidence type="ECO:0000313" key="2">
    <source>
        <dbReference type="Proteomes" id="UP000008152"/>
    </source>
</evidence>
<dbReference type="EMBL" id="CP000791">
    <property type="protein sequence ID" value="ABU75034.1"/>
    <property type="molecule type" value="Genomic_DNA"/>
</dbReference>
<organism evidence="1 2">
    <name type="scientific">Vibrio campbellii (strain ATCC BAA-1116)</name>
    <dbReference type="NCBI Taxonomy" id="2902295"/>
    <lineage>
        <taxon>Bacteria</taxon>
        <taxon>Pseudomonadati</taxon>
        <taxon>Pseudomonadota</taxon>
        <taxon>Gammaproteobacteria</taxon>
        <taxon>Vibrionales</taxon>
        <taxon>Vibrionaceae</taxon>
        <taxon>Vibrio</taxon>
    </lineage>
</organism>